<keyword evidence="2" id="KW-1133">Transmembrane helix</keyword>
<feature type="compositionally biased region" description="Gly residues" evidence="1">
    <location>
        <begin position="19"/>
        <end position="29"/>
    </location>
</feature>
<feature type="transmembrane region" description="Helical" evidence="2">
    <location>
        <begin position="108"/>
        <end position="128"/>
    </location>
</feature>
<protein>
    <submittedName>
        <fullName evidence="3">Uncharacterized protein</fullName>
    </submittedName>
</protein>
<name>A0ABW8LL66_9ACTN</name>
<comment type="caution">
    <text evidence="3">The sequence shown here is derived from an EMBL/GenBank/DDBJ whole genome shotgun (WGS) entry which is preliminary data.</text>
</comment>
<feature type="compositionally biased region" description="Pro residues" evidence="1">
    <location>
        <begin position="90"/>
        <end position="101"/>
    </location>
</feature>
<dbReference type="EMBL" id="JBJDQH010000005">
    <property type="protein sequence ID" value="MFK4266549.1"/>
    <property type="molecule type" value="Genomic_DNA"/>
</dbReference>
<feature type="region of interest" description="Disordered" evidence="1">
    <location>
        <begin position="1"/>
        <end position="105"/>
    </location>
</feature>
<keyword evidence="2" id="KW-0472">Membrane</keyword>
<evidence type="ECO:0000256" key="1">
    <source>
        <dbReference type="SAM" id="MobiDB-lite"/>
    </source>
</evidence>
<reference evidence="3 4" key="1">
    <citation type="submission" date="2024-11" db="EMBL/GenBank/DDBJ databases">
        <title>The Natural Products Discovery Center: Release of the First 8490 Sequenced Strains for Exploring Actinobacteria Biosynthetic Diversity.</title>
        <authorList>
            <person name="Kalkreuter E."/>
            <person name="Kautsar S.A."/>
            <person name="Yang D."/>
            <person name="Bader C.D."/>
            <person name="Teijaro C.N."/>
            <person name="Fluegel L."/>
            <person name="Davis C.M."/>
            <person name="Simpson J.R."/>
            <person name="Lauterbach L."/>
            <person name="Steele A.D."/>
            <person name="Gui C."/>
            <person name="Meng S."/>
            <person name="Li G."/>
            <person name="Viehrig K."/>
            <person name="Ye F."/>
            <person name="Su P."/>
            <person name="Kiefer A.F."/>
            <person name="Nichols A."/>
            <person name="Cepeda A.J."/>
            <person name="Yan W."/>
            <person name="Fan B."/>
            <person name="Jiang Y."/>
            <person name="Adhikari A."/>
            <person name="Zheng C.-J."/>
            <person name="Schuster L."/>
            <person name="Cowan T.M."/>
            <person name="Smanski M.J."/>
            <person name="Chevrette M.G."/>
            <person name="De Carvalho L.P.S."/>
            <person name="Shen B."/>
        </authorList>
    </citation>
    <scope>NUCLEOTIDE SEQUENCE [LARGE SCALE GENOMIC DNA]</scope>
    <source>
        <strain evidence="3 4">NPDC020863</strain>
    </source>
</reference>
<keyword evidence="2" id="KW-0812">Transmembrane</keyword>
<feature type="compositionally biased region" description="Low complexity" evidence="1">
    <location>
        <begin position="1"/>
        <end position="18"/>
    </location>
</feature>
<gene>
    <name evidence="3" type="ORF">ACI2L5_16630</name>
</gene>
<feature type="region of interest" description="Disordered" evidence="1">
    <location>
        <begin position="129"/>
        <end position="148"/>
    </location>
</feature>
<keyword evidence="4" id="KW-1185">Reference proteome</keyword>
<dbReference type="Proteomes" id="UP001620295">
    <property type="component" value="Unassembled WGS sequence"/>
</dbReference>
<sequence length="340" mass="34629">MSYNQPGPYGQQPQQPGPYGQGGAAGQPGYGYPQQPPQQGGGYGQPNPYGQPQQPQQPGYGQPPQAQPGYGYPQQPADPYGQQQYGQPGMPGPYQPTPPPSGGNKKGLAIGIGAVVVVAAVVGGFLLFNGKDDDKGGGSAKGGGGGKNVVANDGKRYKLITPATVAGEYTKDASKGGDTLTESDKADFEKLGVSNPESTGASYKAGEGMSQKVLSFNGLWGKIDNPQAVVDGAFAKISQEAEKDSSVGGGGTAKLEGSPQAVTPAGLDDAVMKCQNVKFTGATAATKSFTIPICMWGDHSTIGYVVVSDVSAALSGGGTSIDTAAEIAVKVRKDVRVEIK</sequence>
<evidence type="ECO:0000313" key="3">
    <source>
        <dbReference type="EMBL" id="MFK4266549.1"/>
    </source>
</evidence>
<organism evidence="3 4">
    <name type="scientific">Streptomyces milbemycinicus</name>
    <dbReference type="NCBI Taxonomy" id="476552"/>
    <lineage>
        <taxon>Bacteria</taxon>
        <taxon>Bacillati</taxon>
        <taxon>Actinomycetota</taxon>
        <taxon>Actinomycetes</taxon>
        <taxon>Kitasatosporales</taxon>
        <taxon>Streptomycetaceae</taxon>
        <taxon>Streptomyces</taxon>
    </lineage>
</organism>
<feature type="compositionally biased region" description="Gly residues" evidence="1">
    <location>
        <begin position="137"/>
        <end position="147"/>
    </location>
</feature>
<feature type="compositionally biased region" description="Low complexity" evidence="1">
    <location>
        <begin position="45"/>
        <end position="88"/>
    </location>
</feature>
<evidence type="ECO:0000256" key="2">
    <source>
        <dbReference type="SAM" id="Phobius"/>
    </source>
</evidence>
<evidence type="ECO:0000313" key="4">
    <source>
        <dbReference type="Proteomes" id="UP001620295"/>
    </source>
</evidence>
<proteinExistence type="predicted"/>
<accession>A0ABW8LL66</accession>
<dbReference type="RefSeq" id="WP_358636017.1">
    <property type="nucleotide sequence ID" value="NZ_JBFACG010000009.1"/>
</dbReference>